<dbReference type="Gene3D" id="2.140.10.10">
    <property type="entry name" value="Quinoprotein alcohol dehydrogenase-like superfamily"/>
    <property type="match status" value="1"/>
</dbReference>
<feature type="domain" description="Pyrrolo-quinoline quinone repeat" evidence="1">
    <location>
        <begin position="31"/>
        <end position="142"/>
    </location>
</feature>
<gene>
    <name evidence="2" type="ORF">HRJ53_21865</name>
</gene>
<organism evidence="2 3">
    <name type="scientific">Candidatus Acidiferrum panamense</name>
    <dbReference type="NCBI Taxonomy" id="2741543"/>
    <lineage>
        <taxon>Bacteria</taxon>
        <taxon>Pseudomonadati</taxon>
        <taxon>Acidobacteriota</taxon>
        <taxon>Terriglobia</taxon>
        <taxon>Candidatus Acidiferrales</taxon>
        <taxon>Candidatus Acidiferrum</taxon>
    </lineage>
</organism>
<dbReference type="SUPFAM" id="SSF50998">
    <property type="entry name" value="Quinoprotein alcohol dehydrogenase-like"/>
    <property type="match status" value="1"/>
</dbReference>
<protein>
    <submittedName>
        <fullName evidence="2">PQQ-binding-like beta-propeller repeat protein</fullName>
    </submittedName>
</protein>
<evidence type="ECO:0000313" key="2">
    <source>
        <dbReference type="EMBL" id="MBA0087641.1"/>
    </source>
</evidence>
<accession>A0A7V8NUE4</accession>
<dbReference type="InterPro" id="IPR011047">
    <property type="entry name" value="Quinoprotein_ADH-like_sf"/>
</dbReference>
<evidence type="ECO:0000259" key="1">
    <source>
        <dbReference type="Pfam" id="PF01011"/>
    </source>
</evidence>
<reference evidence="2" key="1">
    <citation type="submission" date="2020-06" db="EMBL/GenBank/DDBJ databases">
        <title>Legume-microbial interactions unlock mineral nutrients during tropical forest succession.</title>
        <authorList>
            <person name="Epihov D.Z."/>
        </authorList>
    </citation>
    <scope>NUCLEOTIDE SEQUENCE [LARGE SCALE GENOMIC DNA]</scope>
    <source>
        <strain evidence="2">Pan2503</strain>
    </source>
</reference>
<evidence type="ECO:0000313" key="3">
    <source>
        <dbReference type="Proteomes" id="UP000567293"/>
    </source>
</evidence>
<dbReference type="Pfam" id="PF01011">
    <property type="entry name" value="PQQ"/>
    <property type="match status" value="1"/>
</dbReference>
<name>A0A7V8NUE4_9BACT</name>
<sequence length="178" mass="18896">SALIDYLASGKGPEAKSSAPLLAMKFHFTGYRKFLDPEGYPAVAPPWGTLNAIDLNTGEYLWKIPFGEYPELAATGQTGTGTENYGGPIVTAAGLLFIGAANFDKKFRAYDKSTGQLLWETALPFSGNATPASYEVNGRQFVVIAAGGGKDPKSRSGGVYVSFAVPDEPSRSLQSQHP</sequence>
<feature type="non-terminal residue" evidence="2">
    <location>
        <position position="1"/>
    </location>
</feature>
<dbReference type="InterPro" id="IPR018391">
    <property type="entry name" value="PQQ_b-propeller_rpt"/>
</dbReference>
<comment type="caution">
    <text evidence="2">The sequence shown here is derived from an EMBL/GenBank/DDBJ whole genome shotgun (WGS) entry which is preliminary data.</text>
</comment>
<keyword evidence="3" id="KW-1185">Reference proteome</keyword>
<dbReference type="InterPro" id="IPR002372">
    <property type="entry name" value="PQQ_rpt_dom"/>
</dbReference>
<proteinExistence type="predicted"/>
<dbReference type="Proteomes" id="UP000567293">
    <property type="component" value="Unassembled WGS sequence"/>
</dbReference>
<dbReference type="SMART" id="SM00564">
    <property type="entry name" value="PQQ"/>
    <property type="match status" value="2"/>
</dbReference>
<dbReference type="EMBL" id="JACDQQ010002105">
    <property type="protein sequence ID" value="MBA0087641.1"/>
    <property type="molecule type" value="Genomic_DNA"/>
</dbReference>
<dbReference type="AlphaFoldDB" id="A0A7V8NUE4"/>